<evidence type="ECO:0000256" key="4">
    <source>
        <dbReference type="ARBA" id="ARBA00022837"/>
    </source>
</evidence>
<keyword evidence="3" id="KW-0732">Signal</keyword>
<evidence type="ECO:0000256" key="2">
    <source>
        <dbReference type="ARBA" id="ARBA00022525"/>
    </source>
</evidence>
<evidence type="ECO:0000256" key="1">
    <source>
        <dbReference type="ARBA" id="ARBA00004613"/>
    </source>
</evidence>
<dbReference type="Pfam" id="PF18884">
    <property type="entry name" value="TSP3_bac"/>
    <property type="match status" value="2"/>
</dbReference>
<keyword evidence="2" id="KW-0964">Secreted</keyword>
<proteinExistence type="predicted"/>
<dbReference type="InterPro" id="IPR013320">
    <property type="entry name" value="ConA-like_dom_sf"/>
</dbReference>
<dbReference type="EMBL" id="AJSR01000152">
    <property type="protein sequence ID" value="EKM33685.1"/>
    <property type="molecule type" value="Genomic_DNA"/>
</dbReference>
<evidence type="ECO:0000256" key="3">
    <source>
        <dbReference type="ARBA" id="ARBA00022729"/>
    </source>
</evidence>
<sequence length="366" mass="40419">MTLMYWVKFKTMCNHYQFSGVHDGQDHRLYVGLDGSQPIAGLGDNPITGKNDIKVDKWVHLAAVFDKEASQRVLFVNGQEVKRERSAIFKGSSLRSLLFGAAHRAKGASDFQDAQLDGIQVWSRALDSSDVQSYMLTPPQAGESDVLAHYDFSRYRGLWVENLATGEFDMKLSESGLIVDAEAKSDFDGDGLSDTFELSICSDPHNADSDGDGLSDGTEMGAETGRHLSDPCSSDTDHDGIDDGFEYARGWNLQRFDVAEVNKQGINHWEEYTKAQSRSAESRGEEINSGDYVLDVTDKEAFAFTGLVPTGKHSMTLMYWVKFKTMGNHYQFSGVHDGKDHRLYVGLDGSQPIAGLGDNPITGKND</sequence>
<reference evidence="6 7" key="1">
    <citation type="submission" date="2012-10" db="EMBL/GenBank/DDBJ databases">
        <title>Genome sequence of Vibrio Cholerae HENC-02.</title>
        <authorList>
            <person name="Eppinger M."/>
            <person name="Hasan N.A."/>
            <person name="Sengamalay N."/>
            <person name="Hine E."/>
            <person name="Su Q."/>
            <person name="Daugherty S.C."/>
            <person name="Young S."/>
            <person name="Sadzewicz L."/>
            <person name="Tallon L."/>
            <person name="Cebula T.A."/>
            <person name="Ravel J."/>
            <person name="Colwell R.R."/>
        </authorList>
    </citation>
    <scope>NUCLEOTIDE SEQUENCE [LARGE SCALE GENOMIC DNA]</scope>
    <source>
        <strain evidence="6 7">HENC-02</strain>
    </source>
</reference>
<evidence type="ECO:0000256" key="5">
    <source>
        <dbReference type="SAM" id="MobiDB-lite"/>
    </source>
</evidence>
<keyword evidence="4" id="KW-0106">Calcium</keyword>
<comment type="subcellular location">
    <subcellularLocation>
        <location evidence="1">Secreted</location>
    </subcellularLocation>
</comment>
<protein>
    <submittedName>
        <fullName evidence="6">VCBS domain protein</fullName>
    </submittedName>
</protein>
<dbReference type="SUPFAM" id="SSF49899">
    <property type="entry name" value="Concanavalin A-like lectins/glucanases"/>
    <property type="match status" value="1"/>
</dbReference>
<organism evidence="6 7">
    <name type="scientific">Vibrio harveyi</name>
    <name type="common">Beneckea harveyi</name>
    <dbReference type="NCBI Taxonomy" id="669"/>
    <lineage>
        <taxon>Bacteria</taxon>
        <taxon>Pseudomonadati</taxon>
        <taxon>Pseudomonadota</taxon>
        <taxon>Gammaproteobacteria</taxon>
        <taxon>Vibrionales</taxon>
        <taxon>Vibrionaceae</taxon>
        <taxon>Vibrio</taxon>
    </lineage>
</organism>
<dbReference type="Proteomes" id="UP000008367">
    <property type="component" value="Unassembled WGS sequence"/>
</dbReference>
<dbReference type="SUPFAM" id="SSF103647">
    <property type="entry name" value="TSP type-3 repeat"/>
    <property type="match status" value="1"/>
</dbReference>
<accession>A0A454D4Y7</accession>
<name>A0A454D4Y7_VIBHA</name>
<dbReference type="InterPro" id="IPR059100">
    <property type="entry name" value="TSP3_bac"/>
</dbReference>
<dbReference type="GO" id="GO:0005509">
    <property type="term" value="F:calcium ion binding"/>
    <property type="evidence" value="ECO:0007669"/>
    <property type="project" value="InterPro"/>
</dbReference>
<dbReference type="Pfam" id="PF13385">
    <property type="entry name" value="Laminin_G_3"/>
    <property type="match status" value="1"/>
</dbReference>
<feature type="non-terminal residue" evidence="6">
    <location>
        <position position="366"/>
    </location>
</feature>
<feature type="region of interest" description="Disordered" evidence="5">
    <location>
        <begin position="203"/>
        <end position="236"/>
    </location>
</feature>
<dbReference type="AlphaFoldDB" id="A0A454D4Y7"/>
<gene>
    <name evidence="6" type="ORF">VCHENC02_0895</name>
</gene>
<evidence type="ECO:0000313" key="6">
    <source>
        <dbReference type="EMBL" id="EKM33685.1"/>
    </source>
</evidence>
<dbReference type="InterPro" id="IPR028974">
    <property type="entry name" value="TSP_type-3_rpt"/>
</dbReference>
<dbReference type="Gene3D" id="2.60.120.200">
    <property type="match status" value="1"/>
</dbReference>
<evidence type="ECO:0000313" key="7">
    <source>
        <dbReference type="Proteomes" id="UP000008367"/>
    </source>
</evidence>
<comment type="caution">
    <text evidence="6">The sequence shown here is derived from an EMBL/GenBank/DDBJ whole genome shotgun (WGS) entry which is preliminary data.</text>
</comment>
<feature type="compositionally biased region" description="Basic and acidic residues" evidence="5">
    <location>
        <begin position="224"/>
        <end position="236"/>
    </location>
</feature>